<name>A0A0Q0T051_9PSED</name>
<dbReference type="PANTHER" id="PTHR38782">
    <property type="match status" value="1"/>
</dbReference>
<keyword evidence="3 5" id="KW-0732">Signal</keyword>
<organism evidence="8 9">
    <name type="scientific">Pseudomonas endophytica</name>
    <dbReference type="NCBI Taxonomy" id="1563157"/>
    <lineage>
        <taxon>Bacteria</taxon>
        <taxon>Pseudomonadati</taxon>
        <taxon>Pseudomonadota</taxon>
        <taxon>Gammaproteobacteria</taxon>
        <taxon>Pseudomonadales</taxon>
        <taxon>Pseudomonadaceae</taxon>
        <taxon>Pseudomonas</taxon>
    </lineage>
</organism>
<keyword evidence="4" id="KW-0574">Periplasm</keyword>
<dbReference type="InterPro" id="IPR033436">
    <property type="entry name" value="MucB/RseB_C"/>
</dbReference>
<dbReference type="Proteomes" id="UP000050342">
    <property type="component" value="Unassembled WGS sequence"/>
</dbReference>
<feature type="domain" description="MucB/RseB N-terminal" evidence="6">
    <location>
        <begin position="23"/>
        <end position="190"/>
    </location>
</feature>
<feature type="signal peptide" evidence="5">
    <location>
        <begin position="1"/>
        <end position="21"/>
    </location>
</feature>
<evidence type="ECO:0000256" key="1">
    <source>
        <dbReference type="ARBA" id="ARBA00004418"/>
    </source>
</evidence>
<dbReference type="InterPro" id="IPR033434">
    <property type="entry name" value="MucB/RseB_N"/>
</dbReference>
<dbReference type="STRING" id="1563157.AQS70_12770"/>
<evidence type="ECO:0000256" key="3">
    <source>
        <dbReference type="ARBA" id="ARBA00022729"/>
    </source>
</evidence>
<reference evidence="8 9" key="1">
    <citation type="submission" date="2015-10" db="EMBL/GenBank/DDBJ databases">
        <title>Pseudomonas helleri sp. nov. and Pseudomonas weihenstephanensis sp. nov., isolated from raw cows milk.</title>
        <authorList>
            <person name="Von Neubeck M."/>
            <person name="Huptas C."/>
            <person name="Wenning M."/>
            <person name="Scherer S."/>
        </authorList>
    </citation>
    <scope>NUCLEOTIDE SEQUENCE [LARGE SCALE GENOMIC DNA]</scope>
    <source>
        <strain evidence="8 9">BSTT44</strain>
    </source>
</reference>
<dbReference type="OrthoDB" id="7067274at2"/>
<proteinExistence type="inferred from homology"/>
<feature type="domain" description="MucB/RseB C-terminal" evidence="7">
    <location>
        <begin position="210"/>
        <end position="310"/>
    </location>
</feature>
<dbReference type="GO" id="GO:0032885">
    <property type="term" value="P:regulation of polysaccharide biosynthetic process"/>
    <property type="evidence" value="ECO:0007669"/>
    <property type="project" value="TreeGrafter"/>
</dbReference>
<dbReference type="Gene3D" id="3.30.200.100">
    <property type="entry name" value="MucB/RseB, C-terminal domain"/>
    <property type="match status" value="1"/>
</dbReference>
<dbReference type="PANTHER" id="PTHR38782:SF1">
    <property type="entry name" value="SIGMA-E FACTOR REGULATORY PROTEIN RSEB"/>
    <property type="match status" value="1"/>
</dbReference>
<evidence type="ECO:0000256" key="2">
    <source>
        <dbReference type="ARBA" id="ARBA00008150"/>
    </source>
</evidence>
<dbReference type="InterPro" id="IPR038484">
    <property type="entry name" value="MucB/RseB_C_sf"/>
</dbReference>
<evidence type="ECO:0000259" key="6">
    <source>
        <dbReference type="Pfam" id="PF03888"/>
    </source>
</evidence>
<comment type="subcellular location">
    <subcellularLocation>
        <location evidence="1">Periplasm</location>
    </subcellularLocation>
</comment>
<dbReference type="CDD" id="cd16327">
    <property type="entry name" value="RseB"/>
    <property type="match status" value="1"/>
</dbReference>
<dbReference type="GO" id="GO:0030288">
    <property type="term" value="C:outer membrane-bounded periplasmic space"/>
    <property type="evidence" value="ECO:0007669"/>
    <property type="project" value="TreeGrafter"/>
</dbReference>
<dbReference type="Pfam" id="PF17188">
    <property type="entry name" value="MucB_RseB_C"/>
    <property type="match status" value="1"/>
</dbReference>
<dbReference type="PIRSF" id="PIRSF005427">
    <property type="entry name" value="RseB"/>
    <property type="match status" value="1"/>
</dbReference>
<evidence type="ECO:0000313" key="8">
    <source>
        <dbReference type="EMBL" id="KQB52847.1"/>
    </source>
</evidence>
<feature type="chain" id="PRO_5006184051" evidence="5">
    <location>
        <begin position="22"/>
        <end position="322"/>
    </location>
</feature>
<comment type="caution">
    <text evidence="8">The sequence shown here is derived from an EMBL/GenBank/DDBJ whole genome shotgun (WGS) entry which is preliminary data.</text>
</comment>
<dbReference type="RefSeq" id="WP_055103649.1">
    <property type="nucleotide sequence ID" value="NZ_LLWH01000183.1"/>
</dbReference>
<dbReference type="GO" id="GO:0045152">
    <property type="term" value="F:antisigma factor binding"/>
    <property type="evidence" value="ECO:0007669"/>
    <property type="project" value="TreeGrafter"/>
</dbReference>
<evidence type="ECO:0000313" key="9">
    <source>
        <dbReference type="Proteomes" id="UP000050342"/>
    </source>
</evidence>
<dbReference type="InterPro" id="IPR005588">
    <property type="entry name" value="MucB_RseB"/>
</dbReference>
<evidence type="ECO:0000256" key="4">
    <source>
        <dbReference type="ARBA" id="ARBA00022764"/>
    </source>
</evidence>
<comment type="similarity">
    <text evidence="2">Belongs to the RseB family.</text>
</comment>
<gene>
    <name evidence="8" type="ORF">AQS70_12770</name>
</gene>
<evidence type="ECO:0000259" key="7">
    <source>
        <dbReference type="Pfam" id="PF17188"/>
    </source>
</evidence>
<accession>A0A0Q0T051</accession>
<dbReference type="Gene3D" id="2.50.20.10">
    <property type="entry name" value="Lipoprotein localisation LolA/LolB/LppX"/>
    <property type="match status" value="1"/>
</dbReference>
<dbReference type="EMBL" id="LLWH01000183">
    <property type="protein sequence ID" value="KQB52847.1"/>
    <property type="molecule type" value="Genomic_DNA"/>
</dbReference>
<keyword evidence="9" id="KW-1185">Reference proteome</keyword>
<dbReference type="AlphaFoldDB" id="A0A0Q0T051"/>
<sequence>MRVLPLLPLLLSGLCVMSAQADEAKDWLKRLGEAEQQQSYQGTFVYERNGSFSTHSILHRVQDGKVRERLVQLDGVFHEVVRADGRTQCATGKAITDLGHVADTSARQLNLQNLDNWYALTRAGDSRVAGRPVVVIALTPRDQHRYGVELYLDRETGLPLKSLLIDDKGKLLERFQFTHLDITPPDESQLTPTAQCKAVVAASPAPAVTKPAHAWHSDWLPPGFELISSAVNRDPKTKSEVTSLMYDDGLTRFSVFLEPLKGDAAPDMRLQLGPTVAVSRHLSTPDAEILATVVGEIPLGTAERIALSMRAGKADSSTEAEP</sequence>
<protein>
    <submittedName>
        <fullName evidence="8">RNA polymerase subunit sigma</fullName>
    </submittedName>
</protein>
<dbReference type="Pfam" id="PF03888">
    <property type="entry name" value="MucB_RseB"/>
    <property type="match status" value="1"/>
</dbReference>
<evidence type="ECO:0000256" key="5">
    <source>
        <dbReference type="SAM" id="SignalP"/>
    </source>
</evidence>